<evidence type="ECO:0000313" key="9">
    <source>
        <dbReference type="Proteomes" id="UP001596053"/>
    </source>
</evidence>
<dbReference type="SMART" id="SM00357">
    <property type="entry name" value="CSP"/>
    <property type="match status" value="1"/>
</dbReference>
<evidence type="ECO:0000256" key="5">
    <source>
        <dbReference type="ARBA" id="ARBA00023159"/>
    </source>
</evidence>
<keyword evidence="3" id="KW-0805">Transcription regulation</keyword>
<dbReference type="Gene3D" id="2.40.50.140">
    <property type="entry name" value="Nucleic acid-binding proteins"/>
    <property type="match status" value="1"/>
</dbReference>
<dbReference type="Pfam" id="PF00313">
    <property type="entry name" value="CSD"/>
    <property type="match status" value="1"/>
</dbReference>
<evidence type="ECO:0000256" key="4">
    <source>
        <dbReference type="ARBA" id="ARBA00023125"/>
    </source>
</evidence>
<name>A0ABW0IYF2_9HYPH</name>
<dbReference type="InterPro" id="IPR011129">
    <property type="entry name" value="CSD"/>
</dbReference>
<gene>
    <name evidence="8" type="ORF">ACFPOB_24645</name>
</gene>
<dbReference type="RefSeq" id="WP_377800983.1">
    <property type="nucleotide sequence ID" value="NZ_JBHSLW010000050.1"/>
</dbReference>
<reference evidence="9" key="1">
    <citation type="journal article" date="2019" name="Int. J. Syst. Evol. Microbiol.">
        <title>The Global Catalogue of Microorganisms (GCM) 10K type strain sequencing project: providing services to taxonomists for standard genome sequencing and annotation.</title>
        <authorList>
            <consortium name="The Broad Institute Genomics Platform"/>
            <consortium name="The Broad Institute Genome Sequencing Center for Infectious Disease"/>
            <person name="Wu L."/>
            <person name="Ma J."/>
        </authorList>
    </citation>
    <scope>NUCLEOTIDE SEQUENCE [LARGE SCALE GENOMIC DNA]</scope>
    <source>
        <strain evidence="9">NCAIM B.01391</strain>
    </source>
</reference>
<evidence type="ECO:0000256" key="1">
    <source>
        <dbReference type="ARBA" id="ARBA00004496"/>
    </source>
</evidence>
<dbReference type="EMBL" id="JBHSLW010000050">
    <property type="protein sequence ID" value="MFC5422752.1"/>
    <property type="molecule type" value="Genomic_DNA"/>
</dbReference>
<evidence type="ECO:0000256" key="2">
    <source>
        <dbReference type="ARBA" id="ARBA00022490"/>
    </source>
</evidence>
<dbReference type="PRINTS" id="PR00050">
    <property type="entry name" value="COLDSHOCK"/>
</dbReference>
<dbReference type="InterPro" id="IPR012340">
    <property type="entry name" value="NA-bd_OB-fold"/>
</dbReference>
<keyword evidence="5" id="KW-0010">Activator</keyword>
<evidence type="ECO:0000259" key="7">
    <source>
        <dbReference type="PROSITE" id="PS51857"/>
    </source>
</evidence>
<sequence length="70" mass="7813">MIEGTVKWFNSEKGYGFIRPDGGGPDAFVHISVVELAGLPELRRGQKVTYELITHRRGDKTSAINLKLQN</sequence>
<feature type="domain" description="CSD" evidence="7">
    <location>
        <begin position="1"/>
        <end position="68"/>
    </location>
</feature>
<proteinExistence type="predicted"/>
<dbReference type="PANTHER" id="PTHR46565:SF20">
    <property type="entry name" value="COLD SHOCK DOMAIN-CONTAINING PROTEIN 4"/>
    <property type="match status" value="1"/>
</dbReference>
<dbReference type="PANTHER" id="PTHR46565">
    <property type="entry name" value="COLD SHOCK DOMAIN PROTEIN 2"/>
    <property type="match status" value="1"/>
</dbReference>
<dbReference type="InterPro" id="IPR002059">
    <property type="entry name" value="CSP_DNA-bd"/>
</dbReference>
<evidence type="ECO:0000313" key="8">
    <source>
        <dbReference type="EMBL" id="MFC5422752.1"/>
    </source>
</evidence>
<dbReference type="Proteomes" id="UP001596053">
    <property type="component" value="Unassembled WGS sequence"/>
</dbReference>
<keyword evidence="6" id="KW-0804">Transcription</keyword>
<keyword evidence="9" id="KW-1185">Reference proteome</keyword>
<dbReference type="InterPro" id="IPR012156">
    <property type="entry name" value="Cold_shock_CspA"/>
</dbReference>
<organism evidence="8 9">
    <name type="scientific">Bosea eneae</name>
    <dbReference type="NCBI Taxonomy" id="151454"/>
    <lineage>
        <taxon>Bacteria</taxon>
        <taxon>Pseudomonadati</taxon>
        <taxon>Pseudomonadota</taxon>
        <taxon>Alphaproteobacteria</taxon>
        <taxon>Hyphomicrobiales</taxon>
        <taxon>Boseaceae</taxon>
        <taxon>Bosea</taxon>
    </lineage>
</organism>
<keyword evidence="4" id="KW-0238">DNA-binding</keyword>
<evidence type="ECO:0000256" key="6">
    <source>
        <dbReference type="ARBA" id="ARBA00023163"/>
    </source>
</evidence>
<accession>A0ABW0IYF2</accession>
<dbReference type="CDD" id="cd04458">
    <property type="entry name" value="CSP_CDS"/>
    <property type="match status" value="1"/>
</dbReference>
<protein>
    <submittedName>
        <fullName evidence="8">Cold-shock protein</fullName>
    </submittedName>
</protein>
<dbReference type="SUPFAM" id="SSF50249">
    <property type="entry name" value="Nucleic acid-binding proteins"/>
    <property type="match status" value="1"/>
</dbReference>
<keyword evidence="2" id="KW-0963">Cytoplasm</keyword>
<comment type="subcellular location">
    <subcellularLocation>
        <location evidence="1">Cytoplasm</location>
    </subcellularLocation>
</comment>
<dbReference type="PIRSF" id="PIRSF002599">
    <property type="entry name" value="Cold_shock_A"/>
    <property type="match status" value="1"/>
</dbReference>
<dbReference type="PROSITE" id="PS51857">
    <property type="entry name" value="CSD_2"/>
    <property type="match status" value="1"/>
</dbReference>
<comment type="caution">
    <text evidence="8">The sequence shown here is derived from an EMBL/GenBank/DDBJ whole genome shotgun (WGS) entry which is preliminary data.</text>
</comment>
<evidence type="ECO:0000256" key="3">
    <source>
        <dbReference type="ARBA" id="ARBA00023015"/>
    </source>
</evidence>